<dbReference type="InterPro" id="IPR036852">
    <property type="entry name" value="Peptidase_S8/S53_dom_sf"/>
</dbReference>
<feature type="active site" description="Charge relay system" evidence="6 7">
    <location>
        <position position="536"/>
    </location>
</feature>
<keyword evidence="4 7" id="KW-0378">Hydrolase</keyword>
<proteinExistence type="inferred from homology"/>
<feature type="chain" id="PRO_5021321314" evidence="8">
    <location>
        <begin position="34"/>
        <end position="755"/>
    </location>
</feature>
<dbReference type="SUPFAM" id="SSF52743">
    <property type="entry name" value="Subtilisin-like"/>
    <property type="match status" value="1"/>
</dbReference>
<dbReference type="Gramene" id="RZC64168">
    <property type="protein sequence ID" value="RZC64168"/>
    <property type="gene ID" value="C5167_025938"/>
</dbReference>
<evidence type="ECO:0000256" key="2">
    <source>
        <dbReference type="ARBA" id="ARBA00022670"/>
    </source>
</evidence>
<evidence type="ECO:0000256" key="8">
    <source>
        <dbReference type="SAM" id="SignalP"/>
    </source>
</evidence>
<dbReference type="Gene3D" id="3.30.70.80">
    <property type="entry name" value="Peptidase S8 propeptide/proteinase inhibitor I9"/>
    <property type="match status" value="1"/>
</dbReference>
<dbReference type="InterPro" id="IPR010259">
    <property type="entry name" value="S8pro/Inhibitor_I9"/>
</dbReference>
<reference evidence="12 13" key="1">
    <citation type="journal article" date="2018" name="Science">
        <title>The opium poppy genome and morphinan production.</title>
        <authorList>
            <person name="Guo L."/>
            <person name="Winzer T."/>
            <person name="Yang X."/>
            <person name="Li Y."/>
            <person name="Ning Z."/>
            <person name="He Z."/>
            <person name="Teodor R."/>
            <person name="Lu Y."/>
            <person name="Bowser T.A."/>
            <person name="Graham I.A."/>
            <person name="Ye K."/>
        </authorList>
    </citation>
    <scope>NUCLEOTIDE SEQUENCE [LARGE SCALE GENOMIC DNA]</scope>
    <source>
        <strain evidence="13">cv. HN1</strain>
        <tissue evidence="12">Leaves</tissue>
    </source>
</reference>
<evidence type="ECO:0000256" key="5">
    <source>
        <dbReference type="ARBA" id="ARBA00022825"/>
    </source>
</evidence>
<evidence type="ECO:0000256" key="7">
    <source>
        <dbReference type="PROSITE-ProRule" id="PRU01240"/>
    </source>
</evidence>
<dbReference type="FunFam" id="3.40.50.200:FF:000006">
    <property type="entry name" value="Subtilisin-like protease SBT1.5"/>
    <property type="match status" value="1"/>
</dbReference>
<name>A0A4Y7JWM6_PAPSO</name>
<keyword evidence="3 8" id="KW-0732">Signal</keyword>
<feature type="domain" description="Subtilisin-like protease fibronectin type-III" evidence="11">
    <location>
        <begin position="642"/>
        <end position="740"/>
    </location>
</feature>
<sequence>MQSSTMATTSLLSNTFFLLFLLAIASINISCYAQIQDRKVYIVYMGELPTESTYTPMSHHQNILQEILEGSSVQDTLVHSYKRSFNGFSAKLTEKEVEKLSDMEGIVSIFPNRIYQPQTTRSWDFIGFPENVKRIPTVESDTIVGVIDSGIWPESESFSDVGFGPPPKKWKGVCDGGHNFTCNNKLIGARYYYEAGLPSGERSARDTQGHGTHTASTAAGNIAEGASFYGIAKGNARGAVPSARIAAYKVCFSGGCNTDAILAAFDDAIADGVDIISVSLGSLYPTRFDADPIVIGSFHAMKKGVLTSHSAGNSGPNPQTVANDAPWLLTVAASTTDRRVMDKIVLGDGKTFQGLGVNGFELNGTEFPLLYGDNVSTTCELPAAKSCVKDCLDKDLVKGKIVICDSTTDMVVSVPFEAGALGTIMVLEERFLVSSVYPLPAALINTTSGDLVKSYFKSTLNPVATILKAVSIKDSEAPVVASFSSRGPNPSSPDIIKPDISAPGADILAAFSPVASPSEIVGDTRSVKYNILFGTSMACPHATGAAAYVKTYHPDWSPSAIKSALMTTAFAMKNTKTSDAEFAYGSGQIDPVKALNPGLVYDAHADDYVQFLCGMGYDSFTIKLITNSTCPGKGATTVQPRNLNYPSFGSQVEVGKKINLKFTRTMTNVGTPNSTYKAKITSDDRIAVSVEPKALHFKSLNEKKSFVVSVVGDGLGSGEMARVSLVWSDEVHIVRSPIVVYSISKVSKVRKFHLS</sequence>
<keyword evidence="5 7" id="KW-0720">Serine protease</keyword>
<evidence type="ECO:0000256" key="3">
    <source>
        <dbReference type="ARBA" id="ARBA00022729"/>
    </source>
</evidence>
<dbReference type="PROSITE" id="PS00138">
    <property type="entry name" value="SUBTILASE_SER"/>
    <property type="match status" value="1"/>
</dbReference>
<feature type="active site" description="Charge relay system" evidence="6 7">
    <location>
        <position position="148"/>
    </location>
</feature>
<evidence type="ECO:0000256" key="4">
    <source>
        <dbReference type="ARBA" id="ARBA00022801"/>
    </source>
</evidence>
<dbReference type="InterPro" id="IPR034197">
    <property type="entry name" value="Peptidases_S8_3"/>
</dbReference>
<dbReference type="PRINTS" id="PR00723">
    <property type="entry name" value="SUBTILISIN"/>
</dbReference>
<dbReference type="EMBL" id="CM010719">
    <property type="protein sequence ID" value="RZC64168.1"/>
    <property type="molecule type" value="Genomic_DNA"/>
</dbReference>
<feature type="domain" description="Peptidase S8/S53" evidence="9">
    <location>
        <begin position="140"/>
        <end position="587"/>
    </location>
</feature>
<dbReference type="Gene3D" id="3.40.50.200">
    <property type="entry name" value="Peptidase S8/S53 domain"/>
    <property type="match status" value="1"/>
</dbReference>
<comment type="similarity">
    <text evidence="1 7">Belongs to the peptidase S8 family.</text>
</comment>
<dbReference type="CDD" id="cd02120">
    <property type="entry name" value="PA_subtilisin_like"/>
    <property type="match status" value="1"/>
</dbReference>
<keyword evidence="2 7" id="KW-0645">Protease</keyword>
<dbReference type="Pfam" id="PF00082">
    <property type="entry name" value="Peptidase_S8"/>
    <property type="match status" value="1"/>
</dbReference>
<dbReference type="Gene3D" id="3.50.30.30">
    <property type="match status" value="1"/>
</dbReference>
<evidence type="ECO:0000259" key="10">
    <source>
        <dbReference type="Pfam" id="PF05922"/>
    </source>
</evidence>
<dbReference type="GO" id="GO:0004252">
    <property type="term" value="F:serine-type endopeptidase activity"/>
    <property type="evidence" value="ECO:0007669"/>
    <property type="project" value="UniProtKB-UniRule"/>
</dbReference>
<gene>
    <name evidence="12" type="ORF">C5167_025938</name>
</gene>
<evidence type="ECO:0000313" key="12">
    <source>
        <dbReference type="EMBL" id="RZC64168.1"/>
    </source>
</evidence>
<dbReference type="InterPro" id="IPR045051">
    <property type="entry name" value="SBT"/>
</dbReference>
<evidence type="ECO:0000259" key="9">
    <source>
        <dbReference type="Pfam" id="PF00082"/>
    </source>
</evidence>
<dbReference type="InterPro" id="IPR000209">
    <property type="entry name" value="Peptidase_S8/S53_dom"/>
</dbReference>
<feature type="active site" description="Charge relay system" evidence="6 7">
    <location>
        <position position="210"/>
    </location>
</feature>
<keyword evidence="13" id="KW-1185">Reference proteome</keyword>
<evidence type="ECO:0000259" key="11">
    <source>
        <dbReference type="Pfam" id="PF17766"/>
    </source>
</evidence>
<feature type="signal peptide" evidence="8">
    <location>
        <begin position="1"/>
        <end position="33"/>
    </location>
</feature>
<dbReference type="OMA" id="GSHNCIV"/>
<dbReference type="AlphaFoldDB" id="A0A4Y7JWM6"/>
<dbReference type="CDD" id="cd04852">
    <property type="entry name" value="Peptidases_S8_3"/>
    <property type="match status" value="1"/>
</dbReference>
<dbReference type="Gene3D" id="2.60.40.2310">
    <property type="match status" value="1"/>
</dbReference>
<organism evidence="12 13">
    <name type="scientific">Papaver somniferum</name>
    <name type="common">Opium poppy</name>
    <dbReference type="NCBI Taxonomy" id="3469"/>
    <lineage>
        <taxon>Eukaryota</taxon>
        <taxon>Viridiplantae</taxon>
        <taxon>Streptophyta</taxon>
        <taxon>Embryophyta</taxon>
        <taxon>Tracheophyta</taxon>
        <taxon>Spermatophyta</taxon>
        <taxon>Magnoliopsida</taxon>
        <taxon>Ranunculales</taxon>
        <taxon>Papaveraceae</taxon>
        <taxon>Papaveroideae</taxon>
        <taxon>Papaver</taxon>
    </lineage>
</organism>
<dbReference type="Proteomes" id="UP000316621">
    <property type="component" value="Chromosome 5"/>
</dbReference>
<dbReference type="PROSITE" id="PS51892">
    <property type="entry name" value="SUBTILASE"/>
    <property type="match status" value="1"/>
</dbReference>
<dbReference type="GO" id="GO:0006508">
    <property type="term" value="P:proteolysis"/>
    <property type="evidence" value="ECO:0007669"/>
    <property type="project" value="UniProtKB-KW"/>
</dbReference>
<dbReference type="InterPro" id="IPR037045">
    <property type="entry name" value="S8pro/Inhibitor_I9_sf"/>
</dbReference>
<accession>A0A4Y7JWM6</accession>
<evidence type="ECO:0000256" key="1">
    <source>
        <dbReference type="ARBA" id="ARBA00011073"/>
    </source>
</evidence>
<dbReference type="Pfam" id="PF17766">
    <property type="entry name" value="fn3_6"/>
    <property type="match status" value="1"/>
</dbReference>
<dbReference type="Pfam" id="PF05922">
    <property type="entry name" value="Inhibitor_I9"/>
    <property type="match status" value="1"/>
</dbReference>
<dbReference type="InterPro" id="IPR023828">
    <property type="entry name" value="Peptidase_S8_Ser-AS"/>
</dbReference>
<feature type="domain" description="Inhibitor I9" evidence="10">
    <location>
        <begin position="40"/>
        <end position="116"/>
    </location>
</feature>
<dbReference type="FunFam" id="3.30.70.80:FF:000002">
    <property type="entry name" value="Subtilisin-like protease SBT5.3"/>
    <property type="match status" value="1"/>
</dbReference>
<dbReference type="InterPro" id="IPR015500">
    <property type="entry name" value="Peptidase_S8_subtilisin-rel"/>
</dbReference>
<evidence type="ECO:0000313" key="13">
    <source>
        <dbReference type="Proteomes" id="UP000316621"/>
    </source>
</evidence>
<dbReference type="InterPro" id="IPR041469">
    <property type="entry name" value="Subtilisin-like_FN3"/>
</dbReference>
<dbReference type="PANTHER" id="PTHR10795">
    <property type="entry name" value="PROPROTEIN CONVERTASE SUBTILISIN/KEXIN"/>
    <property type="match status" value="1"/>
</dbReference>
<protein>
    <submittedName>
        <fullName evidence="12">Uncharacterized protein</fullName>
    </submittedName>
</protein>
<evidence type="ECO:0000256" key="6">
    <source>
        <dbReference type="PIRSR" id="PIRSR615500-1"/>
    </source>
</evidence>